<reference evidence="2" key="1">
    <citation type="submission" date="2017-03" db="EMBL/GenBank/DDBJ databases">
        <title>Genomes of endolithic fungi from Antarctica.</title>
        <authorList>
            <person name="Coleine C."/>
            <person name="Masonjones S."/>
            <person name="Stajich J.E."/>
        </authorList>
    </citation>
    <scope>NUCLEOTIDE SEQUENCE [LARGE SCALE GENOMIC DNA]</scope>
    <source>
        <strain evidence="2">CCFEE 5527</strain>
    </source>
</reference>
<evidence type="ECO:0000313" key="2">
    <source>
        <dbReference type="Proteomes" id="UP000192596"/>
    </source>
</evidence>
<evidence type="ECO:0000313" key="1">
    <source>
        <dbReference type="EMBL" id="OQO11014.1"/>
    </source>
</evidence>
<accession>A0A1V8TI97</accession>
<dbReference type="AlphaFoldDB" id="A0A1V8TI97"/>
<dbReference type="InParanoid" id="A0A1V8TI97"/>
<dbReference type="InterPro" id="IPR011990">
    <property type="entry name" value="TPR-like_helical_dom_sf"/>
</dbReference>
<protein>
    <submittedName>
        <fullName evidence="1">Uncharacterized protein</fullName>
    </submittedName>
</protein>
<dbReference type="Gene3D" id="1.25.40.10">
    <property type="entry name" value="Tetratricopeptide repeat domain"/>
    <property type="match status" value="1"/>
</dbReference>
<dbReference type="Proteomes" id="UP000192596">
    <property type="component" value="Unassembled WGS sequence"/>
</dbReference>
<dbReference type="STRING" id="1507870.A0A1V8TI97"/>
<proteinExistence type="predicted"/>
<keyword evidence="2" id="KW-1185">Reference proteome</keyword>
<name>A0A1V8TI97_9PEZI</name>
<dbReference type="OrthoDB" id="5379420at2759"/>
<gene>
    <name evidence="1" type="ORF">B0A48_05269</name>
</gene>
<comment type="caution">
    <text evidence="1">The sequence shown here is derived from an EMBL/GenBank/DDBJ whole genome shotgun (WGS) entry which is preliminary data.</text>
</comment>
<organism evidence="1 2">
    <name type="scientific">Cryoendolithus antarcticus</name>
    <dbReference type="NCBI Taxonomy" id="1507870"/>
    <lineage>
        <taxon>Eukaryota</taxon>
        <taxon>Fungi</taxon>
        <taxon>Dikarya</taxon>
        <taxon>Ascomycota</taxon>
        <taxon>Pezizomycotina</taxon>
        <taxon>Dothideomycetes</taxon>
        <taxon>Dothideomycetidae</taxon>
        <taxon>Cladosporiales</taxon>
        <taxon>Cladosporiaceae</taxon>
        <taxon>Cryoendolithus</taxon>
    </lineage>
</organism>
<sequence>MANLVNTYRHALISWNFDKGNITVTAHEVDRFLSAYAGLCTDSKPRLESGIVTKFAALLETTKIAQKDVLFLAFMLQASHVKKEKPYGQKLLLLLSSVGYEEATVQLLYQLLLVSKDNPQTLKAATCSRSRGHLQRLAREGVNVRAMVLEGMIARFQGDQEAAIKLWWSVLEDPVRLSYVTNIRPNPKETDAYNASLQHLATPWIELITIHFERVQRGLKEVDLLERALKIGMEQDDPVAFYWAASYREQSYANGDLRPTSEWLYLMTKAAASGVPKAAHELGRYYWTSGWKYIEDEPPAHIKPTPFDSFKPDKATTSTSPFAPSTLRPADADQFFHTATYPSTPKQRAQLAMDWLRVAMDAMYAPSYLLMAEIANTQQLWAGAQAPAAALALSPERYTYASEVEYNNAVYDCEEGEDRLVTYTHTGGIDDDPPNPFYSTEAAKLHLVNVFRACKAVDFKAYSLKQSAAAAASRSNAVNEDDWAQDTGRAQDKPEFFKFYQDDGVYDSWAGEVSSLRADAQAMCEKEAWTLYDETGGLVYRAGIGVVGNLEGIEKEAYFSI</sequence>
<dbReference type="EMBL" id="NAJO01000007">
    <property type="protein sequence ID" value="OQO11014.1"/>
    <property type="molecule type" value="Genomic_DNA"/>
</dbReference>